<comment type="caution">
    <text evidence="4">The sequence shown here is derived from an EMBL/GenBank/DDBJ whole genome shotgun (WGS) entry which is preliminary data.</text>
</comment>
<evidence type="ECO:0000313" key="5">
    <source>
        <dbReference type="Proteomes" id="UP000437068"/>
    </source>
</evidence>
<keyword evidence="1" id="KW-0863">Zinc-finger</keyword>
<dbReference type="GO" id="GO:0008270">
    <property type="term" value="F:zinc ion binding"/>
    <property type="evidence" value="ECO:0007669"/>
    <property type="project" value="UniProtKB-KW"/>
</dbReference>
<keyword evidence="1" id="KW-0479">Metal-binding</keyword>
<dbReference type="AlphaFoldDB" id="A0A6A4B5Y1"/>
<protein>
    <recommendedName>
        <fullName evidence="3">SWIM-type domain-containing protein</fullName>
    </recommendedName>
</protein>
<feature type="region of interest" description="Disordered" evidence="2">
    <location>
        <begin position="1"/>
        <end position="20"/>
    </location>
</feature>
<evidence type="ECO:0000256" key="2">
    <source>
        <dbReference type="SAM" id="MobiDB-lite"/>
    </source>
</evidence>
<keyword evidence="1" id="KW-0862">Zinc</keyword>
<proteinExistence type="predicted"/>
<dbReference type="Pfam" id="PF04434">
    <property type="entry name" value="SWIM"/>
    <property type="match status" value="1"/>
</dbReference>
<dbReference type="PROSITE" id="PS50966">
    <property type="entry name" value="ZF_SWIM"/>
    <property type="match status" value="1"/>
</dbReference>
<dbReference type="EMBL" id="QXGE01004712">
    <property type="protein sequence ID" value="KAE9269704.1"/>
    <property type="molecule type" value="Genomic_DNA"/>
</dbReference>
<sequence length="857" mass="96086">MLALPSFRGSPGNAPCAPQRTWKDVVLGIAAATKEKPLPASAMPPSTTNLPLPRYARVHEPPPLPSIMPVAPSPASLVVPPPLPEFLPTPPTVPTTSPTTAFYVQASSATDPNADLTTGCTVEFASSEDEDDSEAPCLNEKTLFVDRVEFATTEAARLGIDGYDGYLYSFAYNYGKRGDKMDGRSVYRCISHDTCENRIRLSPSREEDVQTCWLQDAGAHTGAATDAKKRGIPGFLLREVDDILLGCGPKKCRKILLDRYIDVPSRYGSVPDETQLKNRKSTLMKQRAGGWEIKNVAGLLEWTSMHLCTTKGEFFLRGSSSASDAPFDWQRDFAVLDAMDKDLKHGTLVLECFSHEVTLDDGKKADCCGLILTSRAIFWNVLKAYNGQNNDGVLGVTDGTYRLHFGGWTLVDFGTYTTHYEKKRYSKTFVPWAYMFVRTEHHVAYATMFKVCGAADKRRLLAENDFYEASVAVSIKHLTKARTERQFSDLARLFLAYWREHGETEYASWFEETYLGSTWMFWYYQAAIPGVTPSQNALESHHKVVKITCVASLRSSTAVVLNDGIPSILFHEASKPLRQDRFHFCEGPLCSEAVANAQRLLENKKNYYQLKARRSRVLFGVLFNATKFIISNTNINDASMDRSRAQRYLDSLSGKLPQDISVRNVELYCLSIHQVKLLHPEAIANFVPSARVAIEEIQAVRRKYACDCAMFAQTGWQCSHVLAVMVLQKEINVSRLLNALPTRKASGGQRKAKSCLAKGKDEHQFSVDVLTKRYLKQPMYPLHWQVMRDFDIRTKAGVSKRESFRGTVVSWGDNNGVYYWAVEFPKLKKTLRLECQELAECTHEAYIHGVDVTGLSS</sequence>
<feature type="domain" description="SWIM-type" evidence="3">
    <location>
        <begin position="690"/>
        <end position="729"/>
    </location>
</feature>
<name>A0A6A4B5Y1_9STRA</name>
<evidence type="ECO:0000313" key="4">
    <source>
        <dbReference type="EMBL" id="KAE9269704.1"/>
    </source>
</evidence>
<accession>A0A6A4B5Y1</accession>
<evidence type="ECO:0000256" key="1">
    <source>
        <dbReference type="PROSITE-ProRule" id="PRU00325"/>
    </source>
</evidence>
<reference evidence="4 5" key="1">
    <citation type="submission" date="2018-08" db="EMBL/GenBank/DDBJ databases">
        <title>Genomic investigation of the strawberry pathogen Phytophthora fragariae indicates pathogenicity is determined by transcriptional variation in three key races.</title>
        <authorList>
            <person name="Adams T.M."/>
            <person name="Armitage A.D."/>
            <person name="Sobczyk M.K."/>
            <person name="Bates H.J."/>
            <person name="Dunwell J.M."/>
            <person name="Nellist C.F."/>
            <person name="Harrison R.J."/>
        </authorList>
    </citation>
    <scope>NUCLEOTIDE SEQUENCE [LARGE SCALE GENOMIC DNA]</scope>
    <source>
        <strain evidence="4 5">A4</strain>
    </source>
</reference>
<dbReference type="InterPro" id="IPR007527">
    <property type="entry name" value="Znf_SWIM"/>
</dbReference>
<organism evidence="4 5">
    <name type="scientific">Phytophthora fragariae</name>
    <dbReference type="NCBI Taxonomy" id="53985"/>
    <lineage>
        <taxon>Eukaryota</taxon>
        <taxon>Sar</taxon>
        <taxon>Stramenopiles</taxon>
        <taxon>Oomycota</taxon>
        <taxon>Peronosporomycetes</taxon>
        <taxon>Peronosporales</taxon>
        <taxon>Peronosporaceae</taxon>
        <taxon>Phytophthora</taxon>
    </lineage>
</organism>
<gene>
    <name evidence="4" type="ORF">PF001_g29109</name>
</gene>
<feature type="non-terminal residue" evidence="4">
    <location>
        <position position="857"/>
    </location>
</feature>
<dbReference type="Proteomes" id="UP000437068">
    <property type="component" value="Unassembled WGS sequence"/>
</dbReference>
<evidence type="ECO:0000259" key="3">
    <source>
        <dbReference type="PROSITE" id="PS50966"/>
    </source>
</evidence>